<protein>
    <recommendedName>
        <fullName evidence="1">Phage terminase large subunit GpA ATPase domain-containing protein</fullName>
    </recommendedName>
</protein>
<dbReference type="InterPro" id="IPR046453">
    <property type="entry name" value="GpA_ATPase"/>
</dbReference>
<reference evidence="2 3" key="1">
    <citation type="submission" date="2019-06" db="EMBL/GenBank/DDBJ databases">
        <authorList>
            <consortium name="NARMS: The National Antimicrobial Resistance Monitoring System"/>
        </authorList>
    </citation>
    <scope>NUCLEOTIDE SEQUENCE [LARGE SCALE GENOMIC DNA]</scope>
    <source>
        <strain evidence="2 3">FSIS11921886</strain>
    </source>
</reference>
<gene>
    <name evidence="2" type="ORF">FIJ20_23780</name>
</gene>
<comment type="caution">
    <text evidence="2">The sequence shown here is derived from an EMBL/GenBank/DDBJ whole genome shotgun (WGS) entry which is preliminary data.</text>
</comment>
<dbReference type="RefSeq" id="WP_077898445.1">
    <property type="nucleotide sequence ID" value="NZ_BFTE01000006.1"/>
</dbReference>
<organism evidence="2 3">
    <name type="scientific">Escherichia coli</name>
    <dbReference type="NCBI Taxonomy" id="562"/>
    <lineage>
        <taxon>Bacteria</taxon>
        <taxon>Pseudomonadati</taxon>
        <taxon>Pseudomonadota</taxon>
        <taxon>Gammaproteobacteria</taxon>
        <taxon>Enterobacterales</taxon>
        <taxon>Enterobacteriaceae</taxon>
        <taxon>Escherichia</taxon>
    </lineage>
</organism>
<accession>A0A8S7CUK2</accession>
<dbReference type="AlphaFoldDB" id="A0A8S7CUK2"/>
<dbReference type="Pfam" id="PF05876">
    <property type="entry name" value="GpA_ATPase"/>
    <property type="match status" value="1"/>
</dbReference>
<dbReference type="GO" id="GO:0016887">
    <property type="term" value="F:ATP hydrolysis activity"/>
    <property type="evidence" value="ECO:0007669"/>
    <property type="project" value="InterPro"/>
</dbReference>
<evidence type="ECO:0000313" key="3">
    <source>
        <dbReference type="Proteomes" id="UP000519859"/>
    </source>
</evidence>
<evidence type="ECO:0000259" key="1">
    <source>
        <dbReference type="Pfam" id="PF05876"/>
    </source>
</evidence>
<name>A0A8S7CUK2_ECOLX</name>
<feature type="domain" description="Phage terminase large subunit GpA ATPase" evidence="1">
    <location>
        <begin position="10"/>
        <end position="100"/>
    </location>
</feature>
<proteinExistence type="predicted"/>
<sequence>MRPGRVLSGDDALVVVSSTPLYKGDLINREYLMGDQRRFFVTHTCGHEYTFEWEQVVFKFKQLPNGRAIPDSTTTRLVCPHCEKTIDEHTRHQMVDKGRWIATNPAGERGVVSYNISRMYSPLNTIEEMVEKYADAMYNFQLQTFFNNELRFAL</sequence>
<evidence type="ECO:0000313" key="2">
    <source>
        <dbReference type="EMBL" id="EFB2195159.1"/>
    </source>
</evidence>
<dbReference type="EMBL" id="AASDFP010000086">
    <property type="protein sequence ID" value="EFB2195159.1"/>
    <property type="molecule type" value="Genomic_DNA"/>
</dbReference>
<dbReference type="Proteomes" id="UP000519859">
    <property type="component" value="Unassembled WGS sequence"/>
</dbReference>